<accession>A0AAU9QI40</accession>
<evidence type="ECO:0000313" key="1">
    <source>
        <dbReference type="EMBL" id="CAH1580711.1"/>
    </source>
</evidence>
<name>A0AAU9QI40_9VIBR</name>
<proteinExistence type="predicted"/>
<organism evidence="1 2">
    <name type="scientific">Vibrio jasicida</name>
    <dbReference type="NCBI Taxonomy" id="766224"/>
    <lineage>
        <taxon>Bacteria</taxon>
        <taxon>Pseudomonadati</taxon>
        <taxon>Pseudomonadota</taxon>
        <taxon>Gammaproteobacteria</taxon>
        <taxon>Vibrionales</taxon>
        <taxon>Vibrionaceae</taxon>
        <taxon>Vibrio</taxon>
    </lineage>
</organism>
<dbReference type="AlphaFoldDB" id="A0AAU9QI40"/>
<comment type="caution">
    <text evidence="1">The sequence shown here is derived from an EMBL/GenBank/DDBJ whole genome shotgun (WGS) entry which is preliminary data.</text>
</comment>
<dbReference type="EMBL" id="CAKMUD010000068">
    <property type="protein sequence ID" value="CAH1580711.1"/>
    <property type="molecule type" value="Genomic_DNA"/>
</dbReference>
<reference evidence="1" key="1">
    <citation type="submission" date="2022-01" db="EMBL/GenBank/DDBJ databases">
        <authorList>
            <person name="Lagorce A."/>
        </authorList>
    </citation>
    <scope>NUCLEOTIDE SEQUENCE</scope>
    <source>
        <strain evidence="1">Th15_F1_A12</strain>
    </source>
</reference>
<sequence length="46" mass="5444">MNTIYYSYYTLSAERHRNTPKPEPVRTNQSRMSSLFQAVFSVLLFV</sequence>
<dbReference type="Proteomes" id="UP001295462">
    <property type="component" value="Unassembled WGS sequence"/>
</dbReference>
<gene>
    <name evidence="1" type="ORF">THF1A12_160120</name>
</gene>
<evidence type="ECO:0000313" key="2">
    <source>
        <dbReference type="Proteomes" id="UP001295462"/>
    </source>
</evidence>
<protein>
    <submittedName>
        <fullName evidence="1">Uncharacterized protein</fullName>
    </submittedName>
</protein>